<feature type="compositionally biased region" description="Acidic residues" evidence="1">
    <location>
        <begin position="209"/>
        <end position="223"/>
    </location>
</feature>
<dbReference type="Proteomes" id="UP000467700">
    <property type="component" value="Unassembled WGS sequence"/>
</dbReference>
<gene>
    <name evidence="2" type="ORF">AAE3_LOCUS8869</name>
</gene>
<dbReference type="GO" id="GO:0005666">
    <property type="term" value="C:RNA polymerase III complex"/>
    <property type="evidence" value="ECO:0007669"/>
    <property type="project" value="TreeGrafter"/>
</dbReference>
<proteinExistence type="predicted"/>
<reference evidence="2 3" key="1">
    <citation type="submission" date="2020-01" db="EMBL/GenBank/DDBJ databases">
        <authorList>
            <person name="Gupta K D."/>
        </authorList>
    </citation>
    <scope>NUCLEOTIDE SEQUENCE [LARGE SCALE GENOMIC DNA]</scope>
</reference>
<accession>A0A8S0WVA4</accession>
<evidence type="ECO:0000313" key="3">
    <source>
        <dbReference type="Proteomes" id="UP000467700"/>
    </source>
</evidence>
<evidence type="ECO:0000256" key="1">
    <source>
        <dbReference type="SAM" id="MobiDB-lite"/>
    </source>
</evidence>
<feature type="compositionally biased region" description="Basic and acidic residues" evidence="1">
    <location>
        <begin position="235"/>
        <end position="252"/>
    </location>
</feature>
<dbReference type="EMBL" id="CACVBS010000055">
    <property type="protein sequence ID" value="CAA7266576.1"/>
    <property type="molecule type" value="Genomic_DNA"/>
</dbReference>
<feature type="region of interest" description="Disordered" evidence="1">
    <location>
        <begin position="117"/>
        <end position="158"/>
    </location>
</feature>
<dbReference type="PANTHER" id="PTHR12069">
    <property type="entry name" value="DNA-DIRECTED RNA POLYMERASES III 80 KDA POLYPEPTIDE RNA POLYMERASE III SUBUNIT 5"/>
    <property type="match status" value="1"/>
</dbReference>
<protein>
    <submittedName>
        <fullName evidence="2">Uncharacterized protein</fullName>
    </submittedName>
</protein>
<dbReference type="AlphaFoldDB" id="A0A8S0WVA4"/>
<comment type="caution">
    <text evidence="2">The sequence shown here is derived from an EMBL/GenBank/DDBJ whole genome shotgun (WGS) entry which is preliminary data.</text>
</comment>
<organism evidence="2 3">
    <name type="scientific">Cyclocybe aegerita</name>
    <name type="common">Black poplar mushroom</name>
    <name type="synonym">Agrocybe aegerita</name>
    <dbReference type="NCBI Taxonomy" id="1973307"/>
    <lineage>
        <taxon>Eukaryota</taxon>
        <taxon>Fungi</taxon>
        <taxon>Dikarya</taxon>
        <taxon>Basidiomycota</taxon>
        <taxon>Agaricomycotina</taxon>
        <taxon>Agaricomycetes</taxon>
        <taxon>Agaricomycetidae</taxon>
        <taxon>Agaricales</taxon>
        <taxon>Agaricineae</taxon>
        <taxon>Bolbitiaceae</taxon>
        <taxon>Cyclocybe</taxon>
    </lineage>
</organism>
<name>A0A8S0WVA4_CYCAE</name>
<dbReference type="Pfam" id="PF04801">
    <property type="entry name" value="RPC5"/>
    <property type="match status" value="1"/>
</dbReference>
<evidence type="ECO:0000313" key="2">
    <source>
        <dbReference type="EMBL" id="CAA7266576.1"/>
    </source>
</evidence>
<feature type="region of interest" description="Disordered" evidence="1">
    <location>
        <begin position="201"/>
        <end position="261"/>
    </location>
</feature>
<sequence>MFAFDFLSIFINSEFYLRSWCPVWRFGVPARDYLPTLPPASTMDGERDEIVSILPIHYSDALGSNIQIHQFPLLTRPLQAPPSAVLSGKRITARLKSQARRFEMHVPVDTRPEVCNVERSKELGSARLEDDRDKNQELKEKSRDDEDPRLSEVRLRSEEAPQKGTYVVGIVRDSKLHLHPIGETHQFRPTLTYLDLLSRKNKRSRGGDSESDSDDGPPADPDEAVPAPVPKREKKSAGDAKEVHVTARKSDDQGGLGQGGLSTVRREMLHIIRAEEDEKWESLNFCDASMSESSTAFEGLFSQSDESLECSTNITTFLKSIPGL</sequence>
<dbReference type="OrthoDB" id="340681at2759"/>
<keyword evidence="3" id="KW-1185">Reference proteome</keyword>
<dbReference type="GO" id="GO:0042797">
    <property type="term" value="P:tRNA transcription by RNA polymerase III"/>
    <property type="evidence" value="ECO:0007669"/>
    <property type="project" value="TreeGrafter"/>
</dbReference>
<dbReference type="PANTHER" id="PTHR12069:SF0">
    <property type="entry name" value="DNA-DIRECTED RNA POLYMERASE III SUBUNIT RPC5"/>
    <property type="match status" value="1"/>
</dbReference>
<dbReference type="InterPro" id="IPR006886">
    <property type="entry name" value="RNA_pol_III_Rpc5"/>
</dbReference>